<dbReference type="InParanoid" id="A0A3Q7JHH2"/>
<dbReference type="InterPro" id="IPR008395">
    <property type="entry name" value="Agenet-like_dom"/>
</dbReference>
<dbReference type="STRING" id="4081.A0A3Q7JHH2"/>
<dbReference type="Pfam" id="PF05641">
    <property type="entry name" value="Agenet"/>
    <property type="match status" value="1"/>
</dbReference>
<feature type="region of interest" description="Disordered" evidence="1">
    <location>
        <begin position="91"/>
        <end position="147"/>
    </location>
</feature>
<organism evidence="3">
    <name type="scientific">Solanum lycopersicum</name>
    <name type="common">Tomato</name>
    <name type="synonym">Lycopersicon esculentum</name>
    <dbReference type="NCBI Taxonomy" id="4081"/>
    <lineage>
        <taxon>Eukaryota</taxon>
        <taxon>Viridiplantae</taxon>
        <taxon>Streptophyta</taxon>
        <taxon>Embryophyta</taxon>
        <taxon>Tracheophyta</taxon>
        <taxon>Spermatophyta</taxon>
        <taxon>Magnoliopsida</taxon>
        <taxon>eudicotyledons</taxon>
        <taxon>Gunneridae</taxon>
        <taxon>Pentapetalae</taxon>
        <taxon>asterids</taxon>
        <taxon>lamiids</taxon>
        <taxon>Solanales</taxon>
        <taxon>Solanaceae</taxon>
        <taxon>Solanoideae</taxon>
        <taxon>Solaneae</taxon>
        <taxon>Solanum</taxon>
        <taxon>Solanum subgen. Lycopersicon</taxon>
    </lineage>
</organism>
<dbReference type="Gramene" id="Solyc11g005520.2.1">
    <property type="protein sequence ID" value="Solyc11g005520.2.1"/>
    <property type="gene ID" value="Solyc11g005520.2"/>
</dbReference>
<reference evidence="3" key="1">
    <citation type="journal article" date="2012" name="Nature">
        <title>The tomato genome sequence provides insights into fleshy fruit evolution.</title>
        <authorList>
            <consortium name="Tomato Genome Consortium"/>
        </authorList>
    </citation>
    <scope>NUCLEOTIDE SEQUENCE [LARGE SCALE GENOMIC DNA]</scope>
    <source>
        <strain evidence="3">cv. Heinz 1706</strain>
    </source>
</reference>
<evidence type="ECO:0000313" key="3">
    <source>
        <dbReference type="EnsemblPlants" id="Solyc11g005520.2.1"/>
    </source>
</evidence>
<sequence length="402" mass="45912">MDTDSHVFSSWEERFVSRGKGRRVVHYYLKDTSGELILAVVGTERSSKNMLYVVSKDYLDAFGHTSTINSDTKWRTRKRVVEWLTNLISKQHQSPPISNTPRRETRRSALIAQEDPSMQGPSGSRSVREGGRSGIRKSTLGNQIAQAKPPTYPKLKIKYPNIEPVGIQLVEPQRKRSFDVGDNIEVLSNDSGMKGCWFRCKVLQVSQKHMHVQYNDIQDCESLEKLKEWIPSCKVAVSDKLGMRSSGRLTVRPQPLEDSSDCSFELGAAVDAWWSDGWWEGVVTGFDVFGSSDLQLYFPGENISLEIQRKNVRTSRDWVDAKWIEVEPKKDTKSFIDSSLTYASRFNINEPESCENQMAPRLMAPEYNKMTSTSKHSAEKQDTDVLKLKKRWEIDFLADNKN</sequence>
<accession>A0A3Q7JHH2</accession>
<evidence type="ECO:0000256" key="1">
    <source>
        <dbReference type="SAM" id="MobiDB-lite"/>
    </source>
</evidence>
<dbReference type="PANTHER" id="PTHR31917">
    <property type="entry name" value="AGENET DOMAIN-CONTAINING PROTEIN-RELATED"/>
    <property type="match status" value="1"/>
</dbReference>
<dbReference type="PANTHER" id="PTHR31917:SF3">
    <property type="entry name" value="BROMO ADJACENT-LIKE DOMAIN PROTEIN"/>
    <property type="match status" value="1"/>
</dbReference>
<dbReference type="SMART" id="SM00743">
    <property type="entry name" value="Agenet"/>
    <property type="match status" value="2"/>
</dbReference>
<dbReference type="GeneID" id="104644445"/>
<feature type="compositionally biased region" description="Polar residues" evidence="1">
    <location>
        <begin position="91"/>
        <end position="100"/>
    </location>
</feature>
<dbReference type="RefSeq" id="XP_025884152.1">
    <property type="nucleotide sequence ID" value="XM_026028367.2"/>
</dbReference>
<dbReference type="OMA" id="ERMICEE"/>
<feature type="domain" description="Agenet" evidence="2">
    <location>
        <begin position="176"/>
        <end position="241"/>
    </location>
</feature>
<name>A0A3Q7JHH2_SOLLC</name>
<reference evidence="3" key="2">
    <citation type="submission" date="2019-01" db="UniProtKB">
        <authorList>
            <consortium name="EnsemblPlants"/>
        </authorList>
    </citation>
    <scope>IDENTIFICATION</scope>
    <source>
        <strain evidence="3">cv. Heinz 1706</strain>
    </source>
</reference>
<evidence type="ECO:0000259" key="2">
    <source>
        <dbReference type="SMART" id="SM00743"/>
    </source>
</evidence>
<dbReference type="EnsemblPlants" id="Solyc11g005520.2.1">
    <property type="protein sequence ID" value="Solyc11g005520.2.1"/>
    <property type="gene ID" value="Solyc11g005520.2"/>
</dbReference>
<keyword evidence="4" id="KW-1185">Reference proteome</keyword>
<gene>
    <name evidence="3" type="primary">LOC104644445</name>
</gene>
<proteinExistence type="predicted"/>
<dbReference type="Proteomes" id="UP000004994">
    <property type="component" value="Chromosome 11"/>
</dbReference>
<dbReference type="InterPro" id="IPR014002">
    <property type="entry name" value="Agenet_dom_plant"/>
</dbReference>
<evidence type="ECO:0000313" key="4">
    <source>
        <dbReference type="Proteomes" id="UP000004994"/>
    </source>
</evidence>
<feature type="domain" description="Agenet" evidence="2">
    <location>
        <begin position="262"/>
        <end position="320"/>
    </location>
</feature>
<dbReference type="AlphaFoldDB" id="A0A3Q7JHH2"/>
<protein>
    <recommendedName>
        <fullName evidence="2">Agenet domain-containing protein</fullName>
    </recommendedName>
</protein>
<dbReference type="PaxDb" id="4081-Solyc11g005520.1.1"/>